<evidence type="ECO:0000313" key="2">
    <source>
        <dbReference type="EMBL" id="CAH9420033.1"/>
    </source>
</evidence>
<proteinExistence type="predicted"/>
<protein>
    <submittedName>
        <fullName evidence="2">Uncharacterized protein</fullName>
    </submittedName>
</protein>
<evidence type="ECO:0000313" key="3">
    <source>
        <dbReference type="Proteomes" id="UP001154015"/>
    </source>
</evidence>
<feature type="region of interest" description="Disordered" evidence="1">
    <location>
        <begin position="81"/>
        <end position="103"/>
    </location>
</feature>
<keyword evidence="3" id="KW-1185">Reference proteome</keyword>
<evidence type="ECO:0000256" key="1">
    <source>
        <dbReference type="SAM" id="MobiDB-lite"/>
    </source>
</evidence>
<dbReference type="Proteomes" id="UP001154015">
    <property type="component" value="Unassembled WGS sequence"/>
</dbReference>
<organism evidence="2 3">
    <name type="scientific">Streptomyces globisporus</name>
    <dbReference type="NCBI Taxonomy" id="1908"/>
    <lineage>
        <taxon>Bacteria</taxon>
        <taxon>Bacillati</taxon>
        <taxon>Actinomycetota</taxon>
        <taxon>Actinomycetes</taxon>
        <taxon>Kitasatosporales</taxon>
        <taxon>Streptomycetaceae</taxon>
        <taxon>Streptomyces</taxon>
    </lineage>
</organism>
<dbReference type="EMBL" id="CAKXYP010000030">
    <property type="protein sequence ID" value="CAH9420033.1"/>
    <property type="molecule type" value="Genomic_DNA"/>
</dbReference>
<accession>A0ABM9H8M9</accession>
<reference evidence="2" key="1">
    <citation type="submission" date="2022-03" db="EMBL/GenBank/DDBJ databases">
        <authorList>
            <person name="Leyn A S."/>
        </authorList>
    </citation>
    <scope>NUCLEOTIDE SEQUENCE</scope>
    <source>
        <strain evidence="2">Streptomyces globisporus 4-3</strain>
    </source>
</reference>
<sequence>MADGDVGADGRVTSVMSVSVIAPHTLTGLAPSAATRPLTVAEGELGSRPATSGVLRPRAVCHAFVRRSRPAPTGCFHRSVPGARSGWSTRSGMAAMRREDAAA</sequence>
<comment type="caution">
    <text evidence="2">The sequence shown here is derived from an EMBL/GenBank/DDBJ whole genome shotgun (WGS) entry which is preliminary data.</text>
</comment>
<gene>
    <name evidence="2" type="ORF">SGL43_07089</name>
</gene>
<name>A0ABM9H8M9_STRGL</name>